<name>A0A251T5C3_HELAN</name>
<dbReference type="InParanoid" id="A0A251T5C3"/>
<evidence type="ECO:0000313" key="3">
    <source>
        <dbReference type="Proteomes" id="UP000215914"/>
    </source>
</evidence>
<sequence length="86" mass="9317">MYSSYSSKFLPGPCLLLAMIMNAGNENSDGGDAYGGGDGRGGEWRVTAGDEDRHRWGWGSGWRRCGCGRGFPVRDVKRVEVGDGRC</sequence>
<dbReference type="Gramene" id="mRNA:HanXRQr2_Chr06g0252661">
    <property type="protein sequence ID" value="CDS:HanXRQr2_Chr06g0252661.1"/>
    <property type="gene ID" value="HanXRQr2_Chr06g0252661"/>
</dbReference>
<reference evidence="2" key="2">
    <citation type="submission" date="2017-02" db="EMBL/GenBank/DDBJ databases">
        <title>Sunflower complete genome.</title>
        <authorList>
            <person name="Langlade N."/>
            <person name="Munos S."/>
        </authorList>
    </citation>
    <scope>NUCLEOTIDE SEQUENCE [LARGE SCALE GENOMIC DNA]</scope>
    <source>
        <tissue evidence="2">Leaves</tissue>
    </source>
</reference>
<accession>A0A251T5C3</accession>
<dbReference type="EMBL" id="MNCJ02000321">
    <property type="protein sequence ID" value="KAF5801832.1"/>
    <property type="molecule type" value="Genomic_DNA"/>
</dbReference>
<dbReference type="AlphaFoldDB" id="A0A251T5C3"/>
<evidence type="ECO:0000313" key="2">
    <source>
        <dbReference type="EMBL" id="OTG06340.1"/>
    </source>
</evidence>
<keyword evidence="3" id="KW-1185">Reference proteome</keyword>
<proteinExistence type="predicted"/>
<gene>
    <name evidence="2" type="ORF">HannXRQ_Chr12g0384021</name>
    <name evidence="1" type="ORF">HanXRQr2_Chr06g0252661</name>
</gene>
<dbReference type="Proteomes" id="UP000215914">
    <property type="component" value="Chromosome 12"/>
</dbReference>
<organism evidence="2 3">
    <name type="scientific">Helianthus annuus</name>
    <name type="common">Common sunflower</name>
    <dbReference type="NCBI Taxonomy" id="4232"/>
    <lineage>
        <taxon>Eukaryota</taxon>
        <taxon>Viridiplantae</taxon>
        <taxon>Streptophyta</taxon>
        <taxon>Embryophyta</taxon>
        <taxon>Tracheophyta</taxon>
        <taxon>Spermatophyta</taxon>
        <taxon>Magnoliopsida</taxon>
        <taxon>eudicotyledons</taxon>
        <taxon>Gunneridae</taxon>
        <taxon>Pentapetalae</taxon>
        <taxon>asterids</taxon>
        <taxon>campanulids</taxon>
        <taxon>Asterales</taxon>
        <taxon>Asteraceae</taxon>
        <taxon>Asteroideae</taxon>
        <taxon>Heliantheae alliance</taxon>
        <taxon>Heliantheae</taxon>
        <taxon>Helianthus</taxon>
    </lineage>
</organism>
<reference evidence="1 3" key="1">
    <citation type="journal article" date="2017" name="Nature">
        <title>The sunflower genome provides insights into oil metabolism, flowering and Asterid evolution.</title>
        <authorList>
            <person name="Badouin H."/>
            <person name="Gouzy J."/>
            <person name="Grassa C.J."/>
            <person name="Murat F."/>
            <person name="Staton S.E."/>
            <person name="Cottret L."/>
            <person name="Lelandais-Briere C."/>
            <person name="Owens G.L."/>
            <person name="Carrere S."/>
            <person name="Mayjonade B."/>
            <person name="Legrand L."/>
            <person name="Gill N."/>
            <person name="Kane N.C."/>
            <person name="Bowers J.E."/>
            <person name="Hubner S."/>
            <person name="Bellec A."/>
            <person name="Berard A."/>
            <person name="Berges H."/>
            <person name="Blanchet N."/>
            <person name="Boniface M.C."/>
            <person name="Brunel D."/>
            <person name="Catrice O."/>
            <person name="Chaidir N."/>
            <person name="Claudel C."/>
            <person name="Donnadieu C."/>
            <person name="Faraut T."/>
            <person name="Fievet G."/>
            <person name="Helmstetter N."/>
            <person name="King M."/>
            <person name="Knapp S.J."/>
            <person name="Lai Z."/>
            <person name="Le Paslier M.C."/>
            <person name="Lippi Y."/>
            <person name="Lorenzon L."/>
            <person name="Mandel J.R."/>
            <person name="Marage G."/>
            <person name="Marchand G."/>
            <person name="Marquand E."/>
            <person name="Bret-Mestries E."/>
            <person name="Morien E."/>
            <person name="Nambeesan S."/>
            <person name="Nguyen T."/>
            <person name="Pegot-Espagnet P."/>
            <person name="Pouilly N."/>
            <person name="Raftis F."/>
            <person name="Sallet E."/>
            <person name="Schiex T."/>
            <person name="Thomas J."/>
            <person name="Vandecasteele C."/>
            <person name="Vares D."/>
            <person name="Vear F."/>
            <person name="Vautrin S."/>
            <person name="Crespi M."/>
            <person name="Mangin B."/>
            <person name="Burke J.M."/>
            <person name="Salse J."/>
            <person name="Munos S."/>
            <person name="Vincourt P."/>
            <person name="Rieseberg L.H."/>
            <person name="Langlade N.B."/>
        </authorList>
    </citation>
    <scope>NUCLEOTIDE SEQUENCE [LARGE SCALE GENOMIC DNA]</scope>
    <source>
        <strain evidence="3">cv. SF193</strain>
        <tissue evidence="1">Leaves</tissue>
    </source>
</reference>
<evidence type="ECO:0000313" key="1">
    <source>
        <dbReference type="EMBL" id="KAF5801832.1"/>
    </source>
</evidence>
<reference evidence="1" key="3">
    <citation type="submission" date="2020-06" db="EMBL/GenBank/DDBJ databases">
        <title>Helianthus annuus Genome sequencing and assembly Release 2.</title>
        <authorList>
            <person name="Gouzy J."/>
            <person name="Langlade N."/>
            <person name="Munos S."/>
        </authorList>
    </citation>
    <scope>NUCLEOTIDE SEQUENCE</scope>
    <source>
        <tissue evidence="1">Leaves</tissue>
    </source>
</reference>
<dbReference type="EMBL" id="CM007901">
    <property type="protein sequence ID" value="OTG06340.1"/>
    <property type="molecule type" value="Genomic_DNA"/>
</dbReference>
<protein>
    <submittedName>
        <fullName evidence="2">Uncharacterized protein</fullName>
    </submittedName>
</protein>